<dbReference type="InterPro" id="IPR045275">
    <property type="entry name" value="MscS_archaea/bacteria_type"/>
</dbReference>
<dbReference type="InterPro" id="IPR010920">
    <property type="entry name" value="LSM_dom_sf"/>
</dbReference>
<dbReference type="Gene3D" id="1.10.287.1260">
    <property type="match status" value="1"/>
</dbReference>
<dbReference type="PANTHER" id="PTHR30221:SF20">
    <property type="entry name" value="SMALL-CONDUCTANCE MECHANOSENSITIVE CHANNEL"/>
    <property type="match status" value="1"/>
</dbReference>
<dbReference type="InterPro" id="IPR023408">
    <property type="entry name" value="MscS_beta-dom_sf"/>
</dbReference>
<dbReference type="EMBL" id="PVNK01000046">
    <property type="protein sequence ID" value="PRQ04300.1"/>
    <property type="molecule type" value="Genomic_DNA"/>
</dbReference>
<feature type="domain" description="Mechanosensitive ion channel transmembrane helices 2/3" evidence="10">
    <location>
        <begin position="60"/>
        <end position="99"/>
    </location>
</feature>
<evidence type="ECO:0000256" key="5">
    <source>
        <dbReference type="ARBA" id="ARBA00022989"/>
    </source>
</evidence>
<dbReference type="PANTHER" id="PTHR30221">
    <property type="entry name" value="SMALL-CONDUCTANCE MECHANOSENSITIVE CHANNEL"/>
    <property type="match status" value="1"/>
</dbReference>
<evidence type="ECO:0000259" key="9">
    <source>
        <dbReference type="Pfam" id="PF21082"/>
    </source>
</evidence>
<accession>A0A2S9YGS0</accession>
<dbReference type="GO" id="GO:0008381">
    <property type="term" value="F:mechanosensitive monoatomic ion channel activity"/>
    <property type="evidence" value="ECO:0007669"/>
    <property type="project" value="InterPro"/>
</dbReference>
<dbReference type="InterPro" id="IPR049278">
    <property type="entry name" value="MS_channel_C"/>
</dbReference>
<evidence type="ECO:0000313" key="12">
    <source>
        <dbReference type="Proteomes" id="UP000237968"/>
    </source>
</evidence>
<dbReference type="OrthoDB" id="9799209at2"/>
<proteinExistence type="inferred from homology"/>
<keyword evidence="12" id="KW-1185">Reference proteome</keyword>
<dbReference type="Pfam" id="PF21088">
    <property type="entry name" value="MS_channel_1st"/>
    <property type="match status" value="1"/>
</dbReference>
<dbReference type="Gene3D" id="2.30.30.60">
    <property type="match status" value="1"/>
</dbReference>
<evidence type="ECO:0000259" key="10">
    <source>
        <dbReference type="Pfam" id="PF21088"/>
    </source>
</evidence>
<feature type="transmembrane region" description="Helical" evidence="7">
    <location>
        <begin position="54"/>
        <end position="74"/>
    </location>
</feature>
<dbReference type="InterPro" id="IPR011014">
    <property type="entry name" value="MscS_channel_TM-2"/>
</dbReference>
<reference evidence="11 12" key="1">
    <citation type="submission" date="2018-03" db="EMBL/GenBank/DDBJ databases">
        <title>Draft Genome Sequences of the Obligatory Marine Myxobacteria Enhygromyxa salina SWB005.</title>
        <authorList>
            <person name="Poehlein A."/>
            <person name="Moghaddam J.A."/>
            <person name="Harms H."/>
            <person name="Alanjari M."/>
            <person name="Koenig G.M."/>
            <person name="Daniel R."/>
            <person name="Schaeberle T.F."/>
        </authorList>
    </citation>
    <scope>NUCLEOTIDE SEQUENCE [LARGE SCALE GENOMIC DNA]</scope>
    <source>
        <strain evidence="11 12">SWB005</strain>
    </source>
</reference>
<comment type="similarity">
    <text evidence="2">Belongs to the MscS (TC 1.A.23) family.</text>
</comment>
<comment type="subcellular location">
    <subcellularLocation>
        <location evidence="1">Cell membrane</location>
        <topology evidence="1">Multi-pass membrane protein</topology>
    </subcellularLocation>
</comment>
<keyword evidence="5 7" id="KW-1133">Transmembrane helix</keyword>
<keyword evidence="6 7" id="KW-0472">Membrane</keyword>
<evidence type="ECO:0000256" key="3">
    <source>
        <dbReference type="ARBA" id="ARBA00022475"/>
    </source>
</evidence>
<feature type="domain" description="Mechanosensitive ion channel MscS C-terminal" evidence="9">
    <location>
        <begin position="174"/>
        <end position="254"/>
    </location>
</feature>
<dbReference type="InterPro" id="IPR011066">
    <property type="entry name" value="MscS_channel_C_sf"/>
</dbReference>
<keyword evidence="3" id="KW-1003">Cell membrane</keyword>
<organism evidence="11 12">
    <name type="scientific">Enhygromyxa salina</name>
    <dbReference type="NCBI Taxonomy" id="215803"/>
    <lineage>
        <taxon>Bacteria</taxon>
        <taxon>Pseudomonadati</taxon>
        <taxon>Myxococcota</taxon>
        <taxon>Polyangia</taxon>
        <taxon>Nannocystales</taxon>
        <taxon>Nannocystaceae</taxon>
        <taxon>Enhygromyxa</taxon>
    </lineage>
</organism>
<dbReference type="GO" id="GO:0005886">
    <property type="term" value="C:plasma membrane"/>
    <property type="evidence" value="ECO:0007669"/>
    <property type="project" value="UniProtKB-SubCell"/>
</dbReference>
<comment type="caution">
    <text evidence="11">The sequence shown here is derived from an EMBL/GenBank/DDBJ whole genome shotgun (WGS) entry which is preliminary data.</text>
</comment>
<dbReference type="Pfam" id="PF21082">
    <property type="entry name" value="MS_channel_3rd"/>
    <property type="match status" value="1"/>
</dbReference>
<keyword evidence="4 7" id="KW-0812">Transmembrane</keyword>
<dbReference type="RefSeq" id="WP_106390307.1">
    <property type="nucleotide sequence ID" value="NZ_PVNK01000046.1"/>
</dbReference>
<evidence type="ECO:0000313" key="11">
    <source>
        <dbReference type="EMBL" id="PRQ04300.1"/>
    </source>
</evidence>
<protein>
    <submittedName>
        <fullName evidence="11">Small-conductance mechanosensitive channel</fullName>
    </submittedName>
</protein>
<evidence type="ECO:0000256" key="7">
    <source>
        <dbReference type="SAM" id="Phobius"/>
    </source>
</evidence>
<sequence>MAWLDTLRGYLENDTVVLATRVVLTVLIGWLFARGLSRLIAKLVAKHGTAQQVLVARRGVLYLVLSLVLLSVLRQLGLDFGVLLGAAGILTVALGFASQTSASNVISGLFLLGEQTFVVGEVIQVGGTTGEVLSIDLLSVKLRTLDNLYVRVPNETLIKSEIVNLTRFPIRRVELLVPLAYKEDIGVVSELLIKLAERTPEVFVEPKPEVHVQELAQTGVVLRYLVWTRREGWYELRTKMMRRVKDEFDAAGIEVPFPHLSYVSVSDVAAGSAGPKQPH</sequence>
<evidence type="ECO:0000256" key="1">
    <source>
        <dbReference type="ARBA" id="ARBA00004651"/>
    </source>
</evidence>
<feature type="transmembrane region" description="Helical" evidence="7">
    <location>
        <begin position="15"/>
        <end position="33"/>
    </location>
</feature>
<evidence type="ECO:0000256" key="4">
    <source>
        <dbReference type="ARBA" id="ARBA00022692"/>
    </source>
</evidence>
<evidence type="ECO:0000256" key="6">
    <source>
        <dbReference type="ARBA" id="ARBA00023136"/>
    </source>
</evidence>
<dbReference type="SUPFAM" id="SSF50182">
    <property type="entry name" value="Sm-like ribonucleoproteins"/>
    <property type="match status" value="1"/>
</dbReference>
<name>A0A2S9YGS0_9BACT</name>
<dbReference type="AlphaFoldDB" id="A0A2S9YGS0"/>
<dbReference type="InterPro" id="IPR049142">
    <property type="entry name" value="MS_channel_1st"/>
</dbReference>
<dbReference type="Gene3D" id="3.30.70.100">
    <property type="match status" value="1"/>
</dbReference>
<feature type="transmembrane region" description="Helical" evidence="7">
    <location>
        <begin position="80"/>
        <end position="97"/>
    </location>
</feature>
<dbReference type="Proteomes" id="UP000237968">
    <property type="component" value="Unassembled WGS sequence"/>
</dbReference>
<gene>
    <name evidence="11" type="primary">mscS_1</name>
    <name evidence="11" type="ORF">ENSA5_08660</name>
</gene>
<dbReference type="SUPFAM" id="SSF82861">
    <property type="entry name" value="Mechanosensitive channel protein MscS (YggB), transmembrane region"/>
    <property type="match status" value="1"/>
</dbReference>
<dbReference type="SUPFAM" id="SSF82689">
    <property type="entry name" value="Mechanosensitive channel protein MscS (YggB), C-terminal domain"/>
    <property type="match status" value="1"/>
</dbReference>
<feature type="domain" description="Mechanosensitive ion channel MscS" evidence="8">
    <location>
        <begin position="101"/>
        <end position="167"/>
    </location>
</feature>
<dbReference type="InterPro" id="IPR006685">
    <property type="entry name" value="MscS_channel_2nd"/>
</dbReference>
<dbReference type="Pfam" id="PF00924">
    <property type="entry name" value="MS_channel_2nd"/>
    <property type="match status" value="1"/>
</dbReference>
<evidence type="ECO:0000259" key="8">
    <source>
        <dbReference type="Pfam" id="PF00924"/>
    </source>
</evidence>
<evidence type="ECO:0000256" key="2">
    <source>
        <dbReference type="ARBA" id="ARBA00008017"/>
    </source>
</evidence>